<keyword evidence="13 17" id="KW-0472">Membrane</keyword>
<keyword evidence="3" id="KW-1003">Cell membrane</keyword>
<dbReference type="InterPro" id="IPR027397">
    <property type="entry name" value="Catenin-bd_sf"/>
</dbReference>
<evidence type="ECO:0000259" key="18">
    <source>
        <dbReference type="PROSITE" id="PS50268"/>
    </source>
</evidence>
<accession>A0A7K7G5J7</accession>
<dbReference type="FunFam" id="4.10.900.10:FF:000003">
    <property type="entry name" value="Desmoglein 1"/>
    <property type="match status" value="1"/>
</dbReference>
<keyword evidence="20" id="KW-1185">Reference proteome</keyword>
<feature type="compositionally biased region" description="Polar residues" evidence="16">
    <location>
        <begin position="1083"/>
        <end position="1106"/>
    </location>
</feature>
<dbReference type="FunFam" id="2.60.40.60:FF:000074">
    <property type="entry name" value="Desmoglein 4"/>
    <property type="match status" value="1"/>
</dbReference>
<keyword evidence="11" id="KW-0965">Cell junction</keyword>
<dbReference type="GO" id="GO:0030057">
    <property type="term" value="C:desmosome"/>
    <property type="evidence" value="ECO:0007669"/>
    <property type="project" value="UniProtKB-SubCell"/>
</dbReference>
<dbReference type="PRINTS" id="PR01819">
    <property type="entry name" value="DESMOGLEIN"/>
</dbReference>
<evidence type="ECO:0000256" key="3">
    <source>
        <dbReference type="ARBA" id="ARBA00022475"/>
    </source>
</evidence>
<feature type="domain" description="Cadherin" evidence="18">
    <location>
        <begin position="133"/>
        <end position="242"/>
    </location>
</feature>
<evidence type="ECO:0000256" key="1">
    <source>
        <dbReference type="ARBA" id="ARBA00004251"/>
    </source>
</evidence>
<protein>
    <submittedName>
        <fullName evidence="19">DSG2 protein</fullName>
    </submittedName>
</protein>
<evidence type="ECO:0000256" key="8">
    <source>
        <dbReference type="ARBA" id="ARBA00022737"/>
    </source>
</evidence>
<evidence type="ECO:0000256" key="2">
    <source>
        <dbReference type="ARBA" id="ARBA00004568"/>
    </source>
</evidence>
<dbReference type="SMART" id="SM00112">
    <property type="entry name" value="CA"/>
    <property type="match status" value="4"/>
</dbReference>
<evidence type="ECO:0000313" key="19">
    <source>
        <dbReference type="EMBL" id="NWY64638.1"/>
    </source>
</evidence>
<dbReference type="PROSITE" id="PS50268">
    <property type="entry name" value="CADHERIN_2"/>
    <property type="match status" value="4"/>
</dbReference>
<dbReference type="InterPro" id="IPR020894">
    <property type="entry name" value="Cadherin_CS"/>
</dbReference>
<dbReference type="Gene3D" id="4.10.900.10">
    <property type="entry name" value="TCF3-CBD (Catenin binding domain)"/>
    <property type="match status" value="1"/>
</dbReference>
<evidence type="ECO:0000256" key="5">
    <source>
        <dbReference type="ARBA" id="ARBA00022692"/>
    </source>
</evidence>
<evidence type="ECO:0000256" key="10">
    <source>
        <dbReference type="ARBA" id="ARBA00022889"/>
    </source>
</evidence>
<evidence type="ECO:0000256" key="15">
    <source>
        <dbReference type="PROSITE-ProRule" id="PRU00043"/>
    </source>
</evidence>
<comment type="caution">
    <text evidence="19">The sequence shown here is derived from an EMBL/GenBank/DDBJ whole genome shotgun (WGS) entry which is preliminary data.</text>
</comment>
<evidence type="ECO:0000256" key="6">
    <source>
        <dbReference type="ARBA" id="ARBA00022723"/>
    </source>
</evidence>
<dbReference type="FunFam" id="2.60.40.60:FF:000083">
    <property type="entry name" value="Desmoglein 1"/>
    <property type="match status" value="1"/>
</dbReference>
<evidence type="ECO:0000256" key="13">
    <source>
        <dbReference type="ARBA" id="ARBA00023136"/>
    </source>
</evidence>
<evidence type="ECO:0000256" key="7">
    <source>
        <dbReference type="ARBA" id="ARBA00022729"/>
    </source>
</evidence>
<keyword evidence="7" id="KW-0732">Signal</keyword>
<dbReference type="PROSITE" id="PS00232">
    <property type="entry name" value="CADHERIN_1"/>
    <property type="match status" value="2"/>
</dbReference>
<feature type="domain" description="Cadherin" evidence="18">
    <location>
        <begin position="44"/>
        <end position="132"/>
    </location>
</feature>
<dbReference type="FunFam" id="2.60.40.60:FF:000011">
    <property type="entry name" value="Cadherin 1"/>
    <property type="match status" value="1"/>
</dbReference>
<dbReference type="GO" id="GO:0005509">
    <property type="term" value="F:calcium ion binding"/>
    <property type="evidence" value="ECO:0007669"/>
    <property type="project" value="UniProtKB-UniRule"/>
</dbReference>
<feature type="non-terminal residue" evidence="19">
    <location>
        <position position="1106"/>
    </location>
</feature>
<dbReference type="PRINTS" id="PR01818">
    <property type="entry name" value="DESMOCADHERN"/>
</dbReference>
<gene>
    <name evidence="19" type="primary">Dsg2</name>
    <name evidence="19" type="ORF">ERIRUB_R03163</name>
</gene>
<keyword evidence="10" id="KW-0130">Cell adhesion</keyword>
<keyword evidence="14" id="KW-0325">Glycoprotein</keyword>
<feature type="domain" description="Cadherin" evidence="18">
    <location>
        <begin position="243"/>
        <end position="358"/>
    </location>
</feature>
<dbReference type="PANTHER" id="PTHR24025:SF1">
    <property type="entry name" value="DESMOGLEIN-2"/>
    <property type="match status" value="1"/>
</dbReference>
<evidence type="ECO:0000256" key="17">
    <source>
        <dbReference type="SAM" id="Phobius"/>
    </source>
</evidence>
<keyword evidence="8" id="KW-0677">Repeat</keyword>
<keyword evidence="9 15" id="KW-0106">Calcium</keyword>
<evidence type="ECO:0000256" key="12">
    <source>
        <dbReference type="ARBA" id="ARBA00022989"/>
    </source>
</evidence>
<feature type="transmembrane region" description="Helical" evidence="17">
    <location>
        <begin position="579"/>
        <end position="603"/>
    </location>
</feature>
<proteinExistence type="predicted"/>
<dbReference type="InterPro" id="IPR015919">
    <property type="entry name" value="Cadherin-like_sf"/>
</dbReference>
<feature type="compositionally biased region" description="Polar residues" evidence="16">
    <location>
        <begin position="854"/>
        <end position="873"/>
    </location>
</feature>
<sequence>QVYNQNDRSGMLSHPNSLVRQKREWTVPPAFIREEEDNSYKNPIARIHSDLEDTGIVVTYTISGQGVTEPPYGLFVIDGKTGYLNITGRVDREKTPFLLVRGHALDKNGAKLEEPIDLPIKVVDINDNFPVFSHEVFVGSIEELSETGTIVMRINATDADEPNNLNSKIAFRIVSQSPSTAFSMDKNTGEVRVAKINLDRETQSSYSLVVEAKDRGGQAGGNAATCSLEIKILDVNDNLPVVESHAFEGSIEENRANVEIMRIKVFDKDEEFSDNWLAKFTFVSGNEDGFFQIVTDPQTNEGILTVVKALDYEKMQSLNLGIVVTNKAEFHKSIKPSYKAETIPIKIKVINVQEGPVFPGGKKIIEASEQLQIKQVIGQYQAYDEDTGKISERITYMKGKDAANWVTVDPVTGEIRLAKNLDYESPHVVNGTYTITMLGVTTDSPRKTITGTVVIQVQDENDNCPVIVNPVQTVCSDAKLVDVTAHDLDSYPNSYPFSFTVIDEPEGTAENWIIASGNDTSIQLVPQNLKPGRTEVPMLIKDFQGVSCALPQSLQLTVCKCADDGVCQEKFVGAKSVGLGPAAVALIILAFLLLLLVPLLLLLCPGGLGAKGFGGAKTFADIPDHSEAMLRQWNSEGAAPEEKALLSFIPPTALGNLKGAAAVGAAGAAAGGAAAAAGMSGQEVLIGAGSSASHVGEHHSTTTRERWEEQRHLHSAGDYGAIMAAGAAEGMAGVDGKTVMSGGGVAVGAAGAMNEEFLRDYFNDKAVSFADEDEEQAAKDCLLVYSQGESGSPHGSVGCCSFIEGDLDDHFLDDLGEKFKTLAEICIGRQINMKEGGYKNESGFGLSEAKSQFLDQQNASTSEQTFASGSHFQSAPPMHTGSGAGESTLSKEVVTETTFSSSHSGQHSARQLPAGHAESSVSMMETSYSVGAPARSAPVFLDPQFKENVVVTERVLAPASSIQGMVKIPDLPHGSNVVVTERMVKSAGAGPGTALAVQDLPDSQYVVVRERERVLVPAAEQGSLSFPTSTEERSTVLSERVVTASGLQSRAEQAAGASSGRQEHALITESPLNLMGSDLQGPPSASATLSKSSRVTKYSTVQYTRS</sequence>
<keyword evidence="6" id="KW-0479">Metal-binding</keyword>
<dbReference type="EMBL" id="VZSK01000116">
    <property type="protein sequence ID" value="NWY64638.1"/>
    <property type="molecule type" value="Genomic_DNA"/>
</dbReference>
<dbReference type="InterPro" id="IPR050971">
    <property type="entry name" value="Cadherin-domain_protein"/>
</dbReference>
<dbReference type="InterPro" id="IPR009122">
    <property type="entry name" value="Desmosomal_cadherin"/>
</dbReference>
<dbReference type="CDD" id="cd11304">
    <property type="entry name" value="Cadherin_repeat"/>
    <property type="match status" value="4"/>
</dbReference>
<dbReference type="SUPFAM" id="SSF49313">
    <property type="entry name" value="Cadherin-like"/>
    <property type="match status" value="4"/>
</dbReference>
<dbReference type="PRINTS" id="PR00205">
    <property type="entry name" value="CADHERIN"/>
</dbReference>
<dbReference type="Gene3D" id="2.60.40.60">
    <property type="entry name" value="Cadherins"/>
    <property type="match status" value="5"/>
</dbReference>
<dbReference type="GO" id="GO:0007156">
    <property type="term" value="P:homophilic cell adhesion via plasma membrane adhesion molecules"/>
    <property type="evidence" value="ECO:0007669"/>
    <property type="project" value="InterPro"/>
</dbReference>
<dbReference type="FunFam" id="2.60.40.60:FF:000031">
    <property type="entry name" value="Cadherin 3"/>
    <property type="match status" value="1"/>
</dbReference>
<dbReference type="Proteomes" id="UP000529965">
    <property type="component" value="Unassembled WGS sequence"/>
</dbReference>
<feature type="compositionally biased region" description="Polar residues" evidence="16">
    <location>
        <begin position="885"/>
        <end position="909"/>
    </location>
</feature>
<evidence type="ECO:0000256" key="4">
    <source>
        <dbReference type="ARBA" id="ARBA00022685"/>
    </source>
</evidence>
<feature type="region of interest" description="Disordered" evidence="16">
    <location>
        <begin position="1053"/>
        <end position="1106"/>
    </location>
</feature>
<dbReference type="PANTHER" id="PTHR24025">
    <property type="entry name" value="DESMOGLEIN FAMILY MEMBER"/>
    <property type="match status" value="1"/>
</dbReference>
<keyword evidence="5 17" id="KW-0812">Transmembrane</keyword>
<dbReference type="AlphaFoldDB" id="A0A7K7G5J7"/>
<evidence type="ECO:0000256" key="11">
    <source>
        <dbReference type="ARBA" id="ARBA00022949"/>
    </source>
</evidence>
<dbReference type="Pfam" id="PF00028">
    <property type="entry name" value="Cadherin"/>
    <property type="match status" value="3"/>
</dbReference>
<dbReference type="GO" id="GO:0005886">
    <property type="term" value="C:plasma membrane"/>
    <property type="evidence" value="ECO:0007669"/>
    <property type="project" value="UniProtKB-SubCell"/>
</dbReference>
<reference evidence="19 20" key="1">
    <citation type="submission" date="2019-09" db="EMBL/GenBank/DDBJ databases">
        <title>Bird 10,000 Genomes (B10K) Project - Family phase.</title>
        <authorList>
            <person name="Zhang G."/>
        </authorList>
    </citation>
    <scope>NUCLEOTIDE SEQUENCE [LARGE SCALE GENOMIC DNA]</scope>
    <source>
        <strain evidence="19">OUT-0015</strain>
        <tissue evidence="19">Blood</tissue>
    </source>
</reference>
<comment type="subcellular location">
    <subcellularLocation>
        <location evidence="2">Cell junction</location>
        <location evidence="2">Desmosome</location>
    </subcellularLocation>
    <subcellularLocation>
        <location evidence="1">Cell membrane</location>
        <topology evidence="1">Single-pass type I membrane protein</topology>
    </subcellularLocation>
</comment>
<keyword evidence="12 17" id="KW-1133">Transmembrane helix</keyword>
<evidence type="ECO:0000256" key="9">
    <source>
        <dbReference type="ARBA" id="ARBA00022837"/>
    </source>
</evidence>
<feature type="non-terminal residue" evidence="19">
    <location>
        <position position="1"/>
    </location>
</feature>
<evidence type="ECO:0000313" key="20">
    <source>
        <dbReference type="Proteomes" id="UP000529965"/>
    </source>
</evidence>
<feature type="region of interest" description="Disordered" evidence="16">
    <location>
        <begin position="854"/>
        <end position="917"/>
    </location>
</feature>
<dbReference type="InterPro" id="IPR002126">
    <property type="entry name" value="Cadherin-like_dom"/>
</dbReference>
<feature type="domain" description="Cadherin" evidence="18">
    <location>
        <begin position="365"/>
        <end position="467"/>
    </location>
</feature>
<name>A0A7K7G5J7_ERIRU</name>
<organism evidence="19 20">
    <name type="scientific">Erithacus rubecula</name>
    <name type="common">European robin</name>
    <dbReference type="NCBI Taxonomy" id="37610"/>
    <lineage>
        <taxon>Eukaryota</taxon>
        <taxon>Metazoa</taxon>
        <taxon>Chordata</taxon>
        <taxon>Craniata</taxon>
        <taxon>Vertebrata</taxon>
        <taxon>Euteleostomi</taxon>
        <taxon>Archelosauria</taxon>
        <taxon>Archosauria</taxon>
        <taxon>Dinosauria</taxon>
        <taxon>Saurischia</taxon>
        <taxon>Theropoda</taxon>
        <taxon>Coelurosauria</taxon>
        <taxon>Aves</taxon>
        <taxon>Neognathae</taxon>
        <taxon>Neoaves</taxon>
        <taxon>Telluraves</taxon>
        <taxon>Australaves</taxon>
        <taxon>Passeriformes</taxon>
        <taxon>Turdidae</taxon>
        <taxon>Erithacus</taxon>
    </lineage>
</organism>
<evidence type="ECO:0000256" key="14">
    <source>
        <dbReference type="ARBA" id="ARBA00023180"/>
    </source>
</evidence>
<keyword evidence="4" id="KW-0165">Cleavage on pair of basic residues</keyword>
<dbReference type="FunFam" id="2.60.40.60:FF:000068">
    <property type="entry name" value="Desmoglein 1"/>
    <property type="match status" value="1"/>
</dbReference>
<evidence type="ECO:0000256" key="16">
    <source>
        <dbReference type="SAM" id="MobiDB-lite"/>
    </source>
</evidence>